<protein>
    <submittedName>
        <fullName evidence="2">Uncharacterized protein</fullName>
    </submittedName>
</protein>
<name>A0A914S4I0_PAREQ</name>
<dbReference type="Proteomes" id="UP000887564">
    <property type="component" value="Unplaced"/>
</dbReference>
<evidence type="ECO:0000313" key="1">
    <source>
        <dbReference type="Proteomes" id="UP000887564"/>
    </source>
</evidence>
<organism evidence="1 2">
    <name type="scientific">Parascaris equorum</name>
    <name type="common">Equine roundworm</name>
    <dbReference type="NCBI Taxonomy" id="6256"/>
    <lineage>
        <taxon>Eukaryota</taxon>
        <taxon>Metazoa</taxon>
        <taxon>Ecdysozoa</taxon>
        <taxon>Nematoda</taxon>
        <taxon>Chromadorea</taxon>
        <taxon>Rhabditida</taxon>
        <taxon>Spirurina</taxon>
        <taxon>Ascaridomorpha</taxon>
        <taxon>Ascaridoidea</taxon>
        <taxon>Ascarididae</taxon>
        <taxon>Parascaris</taxon>
    </lineage>
</organism>
<sequence length="80" mass="8599">MTKSLIRLPPNAKKTVLEMLDTSPASDTSSQLCPGPREQSSVEILDRLGLPTLTDLGSKMAQFNASHDVNDEALNLSSKS</sequence>
<reference evidence="2" key="1">
    <citation type="submission" date="2022-11" db="UniProtKB">
        <authorList>
            <consortium name="WormBaseParasite"/>
        </authorList>
    </citation>
    <scope>IDENTIFICATION</scope>
</reference>
<dbReference type="AlphaFoldDB" id="A0A914S4I0"/>
<evidence type="ECO:0000313" key="2">
    <source>
        <dbReference type="WBParaSite" id="PEQ_0001206401-mRNA-1"/>
    </source>
</evidence>
<dbReference type="WBParaSite" id="PEQ_0001206401-mRNA-1">
    <property type="protein sequence ID" value="PEQ_0001206401-mRNA-1"/>
    <property type="gene ID" value="PEQ_0001206401"/>
</dbReference>
<accession>A0A914S4I0</accession>
<keyword evidence="1" id="KW-1185">Reference proteome</keyword>
<proteinExistence type="predicted"/>